<dbReference type="InterPro" id="IPR036866">
    <property type="entry name" value="RibonucZ/Hydroxyglut_hydro"/>
</dbReference>
<keyword evidence="4" id="KW-1185">Reference proteome</keyword>
<keyword evidence="1" id="KW-0540">Nuclease</keyword>
<feature type="domain" description="Metallo-beta-lactamase" evidence="2">
    <location>
        <begin position="17"/>
        <end position="230"/>
    </location>
</feature>
<evidence type="ECO:0000259" key="2">
    <source>
        <dbReference type="SMART" id="SM00849"/>
    </source>
</evidence>
<dbReference type="Proteomes" id="UP000636755">
    <property type="component" value="Unassembled WGS sequence"/>
</dbReference>
<reference evidence="3 4" key="1">
    <citation type="submission" date="2020-08" db="EMBL/GenBank/DDBJ databases">
        <title>Genome public.</title>
        <authorList>
            <person name="Liu C."/>
            <person name="Sun Q."/>
        </authorList>
    </citation>
    <scope>NUCLEOTIDE SEQUENCE [LARGE SCALE GENOMIC DNA]</scope>
    <source>
        <strain evidence="3 4">NSJ-71</strain>
    </source>
</reference>
<proteinExistence type="predicted"/>
<keyword evidence="1" id="KW-0378">Hydrolase</keyword>
<accession>A0ABR7HK27</accession>
<gene>
    <name evidence="3" type="ORF">H8R91_04910</name>
</gene>
<dbReference type="InterPro" id="IPR001279">
    <property type="entry name" value="Metallo-B-lactamas"/>
</dbReference>
<dbReference type="SUPFAM" id="SSF56281">
    <property type="entry name" value="Metallo-hydrolase/oxidoreductase"/>
    <property type="match status" value="1"/>
</dbReference>
<dbReference type="Gene3D" id="3.60.15.10">
    <property type="entry name" value="Ribonuclease Z/Hydroxyacylglutathione hydrolase-like"/>
    <property type="match status" value="1"/>
</dbReference>
<evidence type="ECO:0000313" key="4">
    <source>
        <dbReference type="Proteomes" id="UP000636755"/>
    </source>
</evidence>
<evidence type="ECO:0000313" key="3">
    <source>
        <dbReference type="EMBL" id="MBC5727866.1"/>
    </source>
</evidence>
<keyword evidence="1" id="KW-0255">Endonuclease</keyword>
<comment type="caution">
    <text evidence="3">The sequence shown here is derived from an EMBL/GenBank/DDBJ whole genome shotgun (WGS) entry which is preliminary data.</text>
</comment>
<dbReference type="EMBL" id="JACOPS010000002">
    <property type="protein sequence ID" value="MBC5727866.1"/>
    <property type="molecule type" value="Genomic_DNA"/>
</dbReference>
<dbReference type="Pfam" id="PF23023">
    <property type="entry name" value="Anti-Pycsar_Apyc1"/>
    <property type="match status" value="1"/>
</dbReference>
<protein>
    <submittedName>
        <fullName evidence="3">MBL fold metallo-hydrolase</fullName>
    </submittedName>
</protein>
<dbReference type="PANTHER" id="PTHR46018">
    <property type="entry name" value="ZINC PHOSPHODIESTERASE ELAC PROTEIN 1"/>
    <property type="match status" value="1"/>
</dbReference>
<sequence>MKLTILGTGCASVTDCYNTCFVLSDNGQNFMVDGGGGNTIFKQLKSSGINWKSIRHIFITHKHMDHLFGIMWFVRMICQHINRNTYEGEAYIYGHDEVIKIIRDIANLLLLKRELDLIGSKLHLVTVENGQELDIIGHRVRFFDVRSIKTKQFGFTMHYGDGKKLTCCGDEPFHDCEKEYVYGSEWLLHEAFCLYSQADIFQPYEKNHSTVADACKLAEELKIKNLVLYHTEDKNLQNRKTLYYNEGREYFSGNLYIPNDLEVFEV</sequence>
<evidence type="ECO:0000256" key="1">
    <source>
        <dbReference type="ARBA" id="ARBA00022759"/>
    </source>
</evidence>
<dbReference type="SMART" id="SM00849">
    <property type="entry name" value="Lactamase_B"/>
    <property type="match status" value="1"/>
</dbReference>
<dbReference type="PANTHER" id="PTHR46018:SF2">
    <property type="entry name" value="ZINC PHOSPHODIESTERASE ELAC PROTEIN 1"/>
    <property type="match status" value="1"/>
</dbReference>
<name>A0ABR7HK27_9FIRM</name>
<organism evidence="3 4">
    <name type="scientific">Ruminococcus intestinalis</name>
    <dbReference type="NCBI Taxonomy" id="2763066"/>
    <lineage>
        <taxon>Bacteria</taxon>
        <taxon>Bacillati</taxon>
        <taxon>Bacillota</taxon>
        <taxon>Clostridia</taxon>
        <taxon>Eubacteriales</taxon>
        <taxon>Oscillospiraceae</taxon>
        <taxon>Ruminococcus</taxon>
    </lineage>
</organism>
<dbReference type="RefSeq" id="WP_186935117.1">
    <property type="nucleotide sequence ID" value="NZ_JACOPS010000002.1"/>
</dbReference>